<dbReference type="InterPro" id="IPR036691">
    <property type="entry name" value="Endo/exonu/phosph_ase_sf"/>
</dbReference>
<feature type="region of interest" description="Disordered" evidence="1">
    <location>
        <begin position="1"/>
        <end position="35"/>
    </location>
</feature>
<evidence type="ECO:0000313" key="3">
    <source>
        <dbReference type="EMBL" id="KAJ8430371.1"/>
    </source>
</evidence>
<evidence type="ECO:0000259" key="2">
    <source>
        <dbReference type="Pfam" id="PF03372"/>
    </source>
</evidence>
<dbReference type="Gene3D" id="3.60.10.10">
    <property type="entry name" value="Endonuclease/exonuclease/phosphatase"/>
    <property type="match status" value="1"/>
</dbReference>
<gene>
    <name evidence="3" type="ORF">Cgig2_027010</name>
</gene>
<reference evidence="3" key="1">
    <citation type="submission" date="2022-04" db="EMBL/GenBank/DDBJ databases">
        <title>Carnegiea gigantea Genome sequencing and assembly v2.</title>
        <authorList>
            <person name="Copetti D."/>
            <person name="Sanderson M.J."/>
            <person name="Burquez A."/>
            <person name="Wojciechowski M.F."/>
        </authorList>
    </citation>
    <scope>NUCLEOTIDE SEQUENCE</scope>
    <source>
        <strain evidence="3">SGP5-SGP5p</strain>
        <tissue evidence="3">Aerial part</tissue>
    </source>
</reference>
<dbReference type="SUPFAM" id="SSF56219">
    <property type="entry name" value="DNase I-like"/>
    <property type="match status" value="1"/>
</dbReference>
<feature type="compositionally biased region" description="Basic residues" evidence="1">
    <location>
        <begin position="1"/>
        <end position="12"/>
    </location>
</feature>
<organism evidence="3 4">
    <name type="scientific">Carnegiea gigantea</name>
    <dbReference type="NCBI Taxonomy" id="171969"/>
    <lineage>
        <taxon>Eukaryota</taxon>
        <taxon>Viridiplantae</taxon>
        <taxon>Streptophyta</taxon>
        <taxon>Embryophyta</taxon>
        <taxon>Tracheophyta</taxon>
        <taxon>Spermatophyta</taxon>
        <taxon>Magnoliopsida</taxon>
        <taxon>eudicotyledons</taxon>
        <taxon>Gunneridae</taxon>
        <taxon>Pentapetalae</taxon>
        <taxon>Caryophyllales</taxon>
        <taxon>Cactineae</taxon>
        <taxon>Cactaceae</taxon>
        <taxon>Cactoideae</taxon>
        <taxon>Echinocereeae</taxon>
        <taxon>Carnegiea</taxon>
    </lineage>
</organism>
<dbReference type="PANTHER" id="PTHR33710:SF64">
    <property type="entry name" value="ENDONUCLEASE_EXONUCLEASE_PHOSPHATASE DOMAIN-CONTAINING PROTEIN"/>
    <property type="match status" value="1"/>
</dbReference>
<accession>A0A9Q1JSX3</accession>
<dbReference type="OrthoDB" id="1746429at2759"/>
<evidence type="ECO:0000313" key="4">
    <source>
        <dbReference type="Proteomes" id="UP001153076"/>
    </source>
</evidence>
<dbReference type="PANTHER" id="PTHR33710">
    <property type="entry name" value="BNAC02G09200D PROTEIN"/>
    <property type="match status" value="1"/>
</dbReference>
<dbReference type="EMBL" id="JAKOGI010000800">
    <property type="protein sequence ID" value="KAJ8430371.1"/>
    <property type="molecule type" value="Genomic_DNA"/>
</dbReference>
<name>A0A9Q1JSX3_9CARY</name>
<proteinExistence type="predicted"/>
<sequence>MARGGRRGRPKVRREQLEASNQAPDSQEVEESSDNISRTIMVDPVQQFNGTVAECISSPSRVFPSYASMVDQNEGTTLEFIPATDINGTRCAKLVEEDVGAEERGRVIVGWHPRHYIFKKIHMTDQLIHGEAIQISTNTKFLITFIYGRNHEEQRGPLWEDIQNLSHSLEDPWSILGDFNAVLHQGDRIGGVEVTDGETRDFAECTQQCNLQEFQYEGAFFTWTNKTVWSKIDRALHNDLWYEAFSFTHVQLLTQGLSDHTPLSLSFPPLPKPKTTFLFCDMWVKDREFKGIVQ</sequence>
<dbReference type="AlphaFoldDB" id="A0A9Q1JSX3"/>
<evidence type="ECO:0000256" key="1">
    <source>
        <dbReference type="SAM" id="MobiDB-lite"/>
    </source>
</evidence>
<feature type="domain" description="Endonuclease/exonuclease/phosphatase" evidence="2">
    <location>
        <begin position="146"/>
        <end position="260"/>
    </location>
</feature>
<dbReference type="Proteomes" id="UP001153076">
    <property type="component" value="Unassembled WGS sequence"/>
</dbReference>
<comment type="caution">
    <text evidence="3">The sequence shown here is derived from an EMBL/GenBank/DDBJ whole genome shotgun (WGS) entry which is preliminary data.</text>
</comment>
<protein>
    <recommendedName>
        <fullName evidence="2">Endonuclease/exonuclease/phosphatase domain-containing protein</fullName>
    </recommendedName>
</protein>
<dbReference type="Pfam" id="PF03372">
    <property type="entry name" value="Exo_endo_phos"/>
    <property type="match status" value="1"/>
</dbReference>
<keyword evidence="4" id="KW-1185">Reference proteome</keyword>
<dbReference type="InterPro" id="IPR005135">
    <property type="entry name" value="Endo/exonuclease/phosphatase"/>
</dbReference>